<dbReference type="GO" id="GO:0003676">
    <property type="term" value="F:nucleic acid binding"/>
    <property type="evidence" value="ECO:0007669"/>
    <property type="project" value="InterPro"/>
</dbReference>
<evidence type="ECO:0000256" key="2">
    <source>
        <dbReference type="SAM" id="MobiDB-lite"/>
    </source>
</evidence>
<dbReference type="Pfam" id="PF14570">
    <property type="entry name" value="zf-RING_4"/>
    <property type="match status" value="1"/>
</dbReference>
<keyword evidence="1" id="KW-0862">Zinc</keyword>
<dbReference type="InterPro" id="IPR003954">
    <property type="entry name" value="RRM_euk-type"/>
</dbReference>
<dbReference type="GO" id="GO:0008270">
    <property type="term" value="F:zinc ion binding"/>
    <property type="evidence" value="ECO:0007669"/>
    <property type="project" value="UniProtKB-KW"/>
</dbReference>
<dbReference type="EMBL" id="CP143785">
    <property type="protein sequence ID" value="WVN86769.1"/>
    <property type="molecule type" value="Genomic_DNA"/>
</dbReference>
<feature type="compositionally biased region" description="Polar residues" evidence="2">
    <location>
        <begin position="404"/>
        <end position="438"/>
    </location>
</feature>
<dbReference type="SUPFAM" id="SSF57850">
    <property type="entry name" value="RING/U-box"/>
    <property type="match status" value="1"/>
</dbReference>
<evidence type="ECO:0000256" key="1">
    <source>
        <dbReference type="PROSITE-ProRule" id="PRU00175"/>
    </source>
</evidence>
<dbReference type="InterPro" id="IPR039515">
    <property type="entry name" value="NOT4_mRING-HC-C4C4"/>
</dbReference>
<feature type="compositionally biased region" description="Low complexity" evidence="2">
    <location>
        <begin position="481"/>
        <end position="494"/>
    </location>
</feature>
<dbReference type="PANTHER" id="PTHR12603:SF0">
    <property type="entry name" value="CCR4-NOT TRANSCRIPTION COMPLEX SUBUNIT 4"/>
    <property type="match status" value="1"/>
</dbReference>
<protein>
    <recommendedName>
        <fullName evidence="3">RING-type domain-containing protein</fullName>
    </recommendedName>
</protein>
<feature type="region of interest" description="Disordered" evidence="2">
    <location>
        <begin position="394"/>
        <end position="460"/>
    </location>
</feature>
<dbReference type="PROSITE" id="PS50089">
    <property type="entry name" value="ZF_RING_2"/>
    <property type="match status" value="1"/>
</dbReference>
<dbReference type="PANTHER" id="PTHR12603">
    <property type="entry name" value="CCR4-NOT TRANSCRIPTION COMPLEX RELATED"/>
    <property type="match status" value="1"/>
</dbReference>
<dbReference type="InterPro" id="IPR012677">
    <property type="entry name" value="Nucleotide-bd_a/b_plait_sf"/>
</dbReference>
<feature type="compositionally biased region" description="Low complexity" evidence="2">
    <location>
        <begin position="439"/>
        <end position="460"/>
    </location>
</feature>
<feature type="region of interest" description="Disordered" evidence="2">
    <location>
        <begin position="822"/>
        <end position="861"/>
    </location>
</feature>
<feature type="compositionally biased region" description="Low complexity" evidence="2">
    <location>
        <begin position="302"/>
        <end position="313"/>
    </location>
</feature>
<feature type="region of interest" description="Disordered" evidence="2">
    <location>
        <begin position="302"/>
        <end position="345"/>
    </location>
</feature>
<feature type="compositionally biased region" description="Pro residues" evidence="2">
    <location>
        <begin position="1"/>
        <end position="13"/>
    </location>
</feature>
<dbReference type="Proteomes" id="UP000094043">
    <property type="component" value="Chromosome 2"/>
</dbReference>
<dbReference type="SMART" id="SM00361">
    <property type="entry name" value="RRM_1"/>
    <property type="match status" value="1"/>
</dbReference>
<reference evidence="4" key="1">
    <citation type="submission" date="2016-06" db="EMBL/GenBank/DDBJ databases">
        <authorList>
            <person name="Cuomo C."/>
            <person name="Litvintseva A."/>
            <person name="Heitman J."/>
            <person name="Chen Y."/>
            <person name="Sun S."/>
            <person name="Springer D."/>
            <person name="Dromer F."/>
            <person name="Young S."/>
            <person name="Zeng Q."/>
            <person name="Chapman S."/>
            <person name="Gujja S."/>
            <person name="Saif S."/>
            <person name="Birren B."/>
        </authorList>
    </citation>
    <scope>NUCLEOTIDE SEQUENCE</scope>
    <source>
        <strain evidence="4">CBS 7841</strain>
    </source>
</reference>
<dbReference type="InterPro" id="IPR001841">
    <property type="entry name" value="Znf_RING"/>
</dbReference>
<dbReference type="Gene3D" id="3.30.40.10">
    <property type="entry name" value="Zinc/RING finger domain, C3HC4 (zinc finger)"/>
    <property type="match status" value="1"/>
</dbReference>
<dbReference type="GO" id="GO:0004842">
    <property type="term" value="F:ubiquitin-protein transferase activity"/>
    <property type="evidence" value="ECO:0007669"/>
    <property type="project" value="InterPro"/>
</dbReference>
<feature type="compositionally biased region" description="Basic and acidic residues" evidence="2">
    <location>
        <begin position="614"/>
        <end position="634"/>
    </location>
</feature>
<dbReference type="Gene3D" id="3.30.70.330">
    <property type="match status" value="1"/>
</dbReference>
<evidence type="ECO:0000313" key="5">
    <source>
        <dbReference type="Proteomes" id="UP000094043"/>
    </source>
</evidence>
<evidence type="ECO:0000259" key="3">
    <source>
        <dbReference type="PROSITE" id="PS50089"/>
    </source>
</evidence>
<feature type="compositionally biased region" description="Polar residues" evidence="2">
    <location>
        <begin position="639"/>
        <end position="648"/>
    </location>
</feature>
<reference evidence="4" key="2">
    <citation type="journal article" date="2022" name="Elife">
        <title>Obligate sexual reproduction of a homothallic fungus closely related to the Cryptococcus pathogenic species complex.</title>
        <authorList>
            <person name="Passer A.R."/>
            <person name="Clancey S.A."/>
            <person name="Shea T."/>
            <person name="David-Palma M."/>
            <person name="Averette A.F."/>
            <person name="Boekhout T."/>
            <person name="Porcel B.M."/>
            <person name="Nowrousian M."/>
            <person name="Cuomo C.A."/>
            <person name="Sun S."/>
            <person name="Heitman J."/>
            <person name="Coelho M.A."/>
        </authorList>
    </citation>
    <scope>NUCLEOTIDE SEQUENCE</scope>
    <source>
        <strain evidence="4">CBS 7841</strain>
    </source>
</reference>
<dbReference type="GO" id="GO:0016567">
    <property type="term" value="P:protein ubiquitination"/>
    <property type="evidence" value="ECO:0007669"/>
    <property type="project" value="TreeGrafter"/>
</dbReference>
<gene>
    <name evidence="4" type="ORF">L203_101941</name>
</gene>
<accession>A0AAJ8JQU9</accession>
<feature type="region of interest" description="Disordered" evidence="2">
    <location>
        <begin position="477"/>
        <end position="516"/>
    </location>
</feature>
<organism evidence="4 5">
    <name type="scientific">Cryptococcus depauperatus CBS 7841</name>
    <dbReference type="NCBI Taxonomy" id="1295531"/>
    <lineage>
        <taxon>Eukaryota</taxon>
        <taxon>Fungi</taxon>
        <taxon>Dikarya</taxon>
        <taxon>Basidiomycota</taxon>
        <taxon>Agaricomycotina</taxon>
        <taxon>Tremellomycetes</taxon>
        <taxon>Tremellales</taxon>
        <taxon>Cryptococcaceae</taxon>
        <taxon>Cryptococcus</taxon>
    </lineage>
</organism>
<feature type="region of interest" description="Disordered" evidence="2">
    <location>
        <begin position="1"/>
        <end position="31"/>
    </location>
</feature>
<keyword evidence="1" id="KW-0863">Zinc-finger</keyword>
<dbReference type="InterPro" id="IPR013083">
    <property type="entry name" value="Znf_RING/FYVE/PHD"/>
</dbReference>
<dbReference type="RefSeq" id="XP_066067469.1">
    <property type="nucleotide sequence ID" value="XM_066211372.1"/>
</dbReference>
<dbReference type="GO" id="GO:0030014">
    <property type="term" value="C:CCR4-NOT complex"/>
    <property type="evidence" value="ECO:0007669"/>
    <property type="project" value="InterPro"/>
</dbReference>
<dbReference type="InterPro" id="IPR039780">
    <property type="entry name" value="Mot2"/>
</dbReference>
<feature type="domain" description="RING-type" evidence="3">
    <location>
        <begin position="57"/>
        <end position="99"/>
    </location>
</feature>
<keyword evidence="1" id="KW-0479">Metal-binding</keyword>
<feature type="region of interest" description="Disordered" evidence="2">
    <location>
        <begin position="601"/>
        <end position="656"/>
    </location>
</feature>
<evidence type="ECO:0000313" key="4">
    <source>
        <dbReference type="EMBL" id="WVN86769.1"/>
    </source>
</evidence>
<dbReference type="GeneID" id="91086153"/>
<dbReference type="CDD" id="cd16618">
    <property type="entry name" value="mRING-HC-C4C4_CNOT4"/>
    <property type="match status" value="1"/>
</dbReference>
<sequence>MPLPLLHPLPPNPTTGQQPLPSLSSRYVQPPSGRVTRDILKSLQDIYWSDDDDDPDCLLCAEPLDLSDLNFKPCQCGLQICQFCYNKLLSTDSRCPGCRRPYDTKAVVFEPVDWEEVKKAKEKKAKKAKVIKQLTGMGRRHYLGVRIVMKNTAYVVGMKLPSPGDEAISILRSNDYFGQYGKISKLYFADPKPSVGETIVESDDSPAGIYIVYVRREDAARCISSLDGIPAPQGPLGATLKVTYGTARYCEAFLKGSKCDNANCHCLHEWGGESDCFTKEDMEIAFTKPLEYDARQRLHASIQPQPISPSPSSKVAWPKPSGEDGQPPMSATGLPSAASWGKGIGTKFPGRTSVLPRAAKMNGLFPLTHNSAAFPLPTPSPTIPIIYKEKKEKKSSVMARAKSTDSNQSATLSSSQTSPKRKNPTLSDVQPTASSMLVSSEATPHSSSASGAGTASLSAPMPVPASAIASDLIEDSVNERSPGSDVGPSSDSPAPQTPARLTQETPPLPLSSEPIPIHSPYPEPVIFAFPQHDKNFAFVLDLGDGELQRHQVLAEGYEPSPFNKTLEGLAELGVHAPEVPELFVEPITPVVDHYSGFFRPFETDEGSPAVSDRQPGEGESLRQEEDHNAQRTESRFNFARSNHQNNDRAASPLGLPRKGIEQGWYRQDPLPSHSGGMSEMNVPSSSTVAQLGNQFGGGFDSTSSAVGNEIGNGWTGNDSGSVAVGGYSASPAMPRQGAVSGLQGYDRNGSMGQAIIRRQYMQNGPGDRGDLDNSLLAVLQYSTNPQLYSQHLPQQRSLFSPDSATHSIHDDATFTSSMTFSGLQQAQQTQMQHHPDARQLMQMHQRRGQSPGSMSHPYRRF</sequence>
<name>A0AAJ8JQU9_9TREE</name>
<feature type="compositionally biased region" description="Polar residues" evidence="2">
    <location>
        <begin position="14"/>
        <end position="27"/>
    </location>
</feature>
<keyword evidence="5" id="KW-1185">Reference proteome</keyword>
<dbReference type="AlphaFoldDB" id="A0AAJ8JQU9"/>
<proteinExistence type="predicted"/>
<reference evidence="4" key="3">
    <citation type="submission" date="2024-01" db="EMBL/GenBank/DDBJ databases">
        <authorList>
            <person name="Coelho M.A."/>
            <person name="David-Palma M."/>
            <person name="Shea T."/>
            <person name="Sun S."/>
            <person name="Cuomo C.A."/>
            <person name="Heitman J."/>
        </authorList>
    </citation>
    <scope>NUCLEOTIDE SEQUENCE</scope>
    <source>
        <strain evidence="4">CBS 7841</strain>
    </source>
</reference>
<dbReference type="KEGG" id="cdep:91086153"/>